<dbReference type="Gene3D" id="2.60.40.790">
    <property type="match status" value="1"/>
</dbReference>
<dbReference type="InterPro" id="IPR008978">
    <property type="entry name" value="HSP20-like_chaperone"/>
</dbReference>
<feature type="domain" description="SHSP" evidence="3">
    <location>
        <begin position="31"/>
        <end position="142"/>
    </location>
</feature>
<dbReference type="PROSITE" id="PS01031">
    <property type="entry name" value="SHSP"/>
    <property type="match status" value="1"/>
</dbReference>
<comment type="similarity">
    <text evidence="1 2">Belongs to the small heat shock protein (HSP20) family.</text>
</comment>
<reference evidence="5" key="3">
    <citation type="submission" date="2021-08" db="EMBL/GenBank/DDBJ databases">
        <authorList>
            <person name="de Jong S."/>
            <person name="van den Broek M."/>
            <person name="Merkel A."/>
            <person name="de la Torre Cortes P."/>
            <person name="Kalamorz F."/>
            <person name="Cook G."/>
            <person name="van Loosdrecht M."/>
            <person name="McMillan D."/>
        </authorList>
    </citation>
    <scope>NUCLEOTIDE SEQUENCE</scope>
    <source>
        <strain evidence="5">TA2.A1</strain>
    </source>
</reference>
<dbReference type="AlphaFoldDB" id="F5L7D6"/>
<proteinExistence type="inferred from homology"/>
<evidence type="ECO:0000313" key="4">
    <source>
        <dbReference type="EMBL" id="EGL82728.1"/>
    </source>
</evidence>
<dbReference type="SUPFAM" id="SSF49764">
    <property type="entry name" value="HSP20-like chaperones"/>
    <property type="match status" value="1"/>
</dbReference>
<protein>
    <submittedName>
        <fullName evidence="5">Hsp20/alpha crystallin family protein</fullName>
    </submittedName>
</protein>
<organism evidence="4 6">
    <name type="scientific">Caldalkalibacillus thermarum (strain TA2.A1)</name>
    <dbReference type="NCBI Taxonomy" id="986075"/>
    <lineage>
        <taxon>Bacteria</taxon>
        <taxon>Bacillati</taxon>
        <taxon>Bacillota</taxon>
        <taxon>Bacilli</taxon>
        <taxon>Bacillales</taxon>
        <taxon>Bacillaceae</taxon>
        <taxon>Caldalkalibacillus</taxon>
    </lineage>
</organism>
<evidence type="ECO:0000313" key="7">
    <source>
        <dbReference type="Proteomes" id="UP000825179"/>
    </source>
</evidence>
<dbReference type="RefSeq" id="WP_007504827.1">
    <property type="nucleotide sequence ID" value="NZ_AFCE01000140.1"/>
</dbReference>
<evidence type="ECO:0000256" key="2">
    <source>
        <dbReference type="RuleBase" id="RU003616"/>
    </source>
</evidence>
<reference evidence="4 6" key="1">
    <citation type="journal article" date="2011" name="J. Bacteriol.">
        <title>Draft genome sequence of the thermoalkaliphilic Caldalkalibacillus thermarum strain TA2.A1.</title>
        <authorList>
            <person name="Kalamorz F."/>
            <person name="Keis S."/>
            <person name="McMillan D.G."/>
            <person name="Olsson K."/>
            <person name="Stanton J.A."/>
            <person name="Stockwell P."/>
            <person name="Black M.A."/>
            <person name="Klingeman D.M."/>
            <person name="Land M.L."/>
            <person name="Han C.S."/>
            <person name="Martin S.L."/>
            <person name="Becher S.A."/>
            <person name="Peddie C.J."/>
            <person name="Morgan H.W."/>
            <person name="Matthies D."/>
            <person name="Preiss L."/>
            <person name="Meier T."/>
            <person name="Brown S.D."/>
            <person name="Cook G.M."/>
        </authorList>
    </citation>
    <scope>NUCLEOTIDE SEQUENCE [LARGE SCALE GENOMIC DNA]</scope>
    <source>
        <strain evidence="4 6">TA2.A1</strain>
    </source>
</reference>
<evidence type="ECO:0000313" key="6">
    <source>
        <dbReference type="Proteomes" id="UP000010716"/>
    </source>
</evidence>
<evidence type="ECO:0000256" key="1">
    <source>
        <dbReference type="PROSITE-ProRule" id="PRU00285"/>
    </source>
</evidence>
<dbReference type="Proteomes" id="UP000825179">
    <property type="component" value="Chromosome"/>
</dbReference>
<gene>
    <name evidence="4" type="ORF">CathTA2_1736</name>
    <name evidence="5" type="ORF">HUR95_09140</name>
</gene>
<evidence type="ECO:0000313" key="5">
    <source>
        <dbReference type="EMBL" id="QZT32571.1"/>
    </source>
</evidence>
<reference evidence="5 7" key="2">
    <citation type="journal article" date="2020" name="Extremophiles">
        <title>Genomic analysis of Caldalkalibacillus thermarum TA2.A1 reveals aerobic alkaliphilic metabolism and evolutionary hallmarks linking alkaliphilic bacteria and plant life.</title>
        <authorList>
            <person name="de Jong S.I."/>
            <person name="van den Broek M.A."/>
            <person name="Merkel A.Y."/>
            <person name="de la Torre Cortes P."/>
            <person name="Kalamorz F."/>
            <person name="Cook G.M."/>
            <person name="van Loosdrecht M.C.M."/>
            <person name="McMillan D.G.G."/>
        </authorList>
    </citation>
    <scope>NUCLEOTIDE SEQUENCE [LARGE SCALE GENOMIC DNA]</scope>
    <source>
        <strain evidence="5 7">TA2.A1</strain>
    </source>
</reference>
<evidence type="ECO:0000259" key="3">
    <source>
        <dbReference type="PROSITE" id="PS01031"/>
    </source>
</evidence>
<dbReference type="EMBL" id="AFCE01000140">
    <property type="protein sequence ID" value="EGL82728.1"/>
    <property type="molecule type" value="Genomic_DNA"/>
</dbReference>
<dbReference type="InterPro" id="IPR002068">
    <property type="entry name" value="A-crystallin/Hsp20_dom"/>
</dbReference>
<dbReference type="CDD" id="cd06464">
    <property type="entry name" value="ACD_sHsps-like"/>
    <property type="match status" value="1"/>
</dbReference>
<dbReference type="Pfam" id="PF00011">
    <property type="entry name" value="HSP20"/>
    <property type="match status" value="1"/>
</dbReference>
<sequence length="142" mass="16543">MIPNDMDLNQWKAYAQRLLGRDFFTDFVPDLNLQSTEPRHNIYRNASEIIVLINIPYVRDLSQIKLNVREQELFIKGKIDLGYEYMETVQNQIFSGSFEKTIPLPALVNTKRVNAQYQRGILKVQLFPKLRGEGKAVNIEDI</sequence>
<keyword evidence="7" id="KW-1185">Reference proteome</keyword>
<dbReference type="EMBL" id="CP082237">
    <property type="protein sequence ID" value="QZT32571.1"/>
    <property type="molecule type" value="Genomic_DNA"/>
</dbReference>
<dbReference type="OrthoDB" id="1806521at2"/>
<accession>F5L7D6</accession>
<dbReference type="Proteomes" id="UP000010716">
    <property type="component" value="Unassembled WGS sequence"/>
</dbReference>
<dbReference type="KEGG" id="cthu:HUR95_09140"/>
<dbReference type="eggNOG" id="COG0071">
    <property type="taxonomic scope" value="Bacteria"/>
</dbReference>
<name>F5L7D6_CALTT</name>